<evidence type="ECO:0000313" key="3">
    <source>
        <dbReference type="Proteomes" id="UP000007590"/>
    </source>
</evidence>
<evidence type="ECO:0000313" key="2">
    <source>
        <dbReference type="EMBL" id="AFD06237.1"/>
    </source>
</evidence>
<protein>
    <recommendedName>
        <fullName evidence="1">SHOCT domain-containing protein</fullName>
    </recommendedName>
</protein>
<dbReference type="InterPro" id="IPR018649">
    <property type="entry name" value="SHOCT"/>
</dbReference>
<dbReference type="RefSeq" id="WP_014679464.1">
    <property type="nucleotide sequence ID" value="NC_017770.1"/>
</dbReference>
<accession>H8KTA0</accession>
<dbReference type="OrthoDB" id="1251587at2"/>
<organism evidence="2 3">
    <name type="scientific">Solitalea canadensis (strain ATCC 29591 / DSM 3403 / JCM 21819 / LMG 8368 / NBRC 15130 / NCIMB 12057 / USAM 9D)</name>
    <name type="common">Flexibacter canadensis</name>
    <dbReference type="NCBI Taxonomy" id="929556"/>
    <lineage>
        <taxon>Bacteria</taxon>
        <taxon>Pseudomonadati</taxon>
        <taxon>Bacteroidota</taxon>
        <taxon>Sphingobacteriia</taxon>
        <taxon>Sphingobacteriales</taxon>
        <taxon>Sphingobacteriaceae</taxon>
        <taxon>Solitalea</taxon>
    </lineage>
</organism>
<sequence length="83" mass="9265">MMSTITITTSNNESTVETADKALAQKVVDVIQNGIHGFNTPSNTTNIQPEDNLSKIEKLFELKEKGVLTEEEFIQQKSKLLNQ</sequence>
<keyword evidence="3" id="KW-1185">Reference proteome</keyword>
<reference evidence="2" key="1">
    <citation type="submission" date="2012-02" db="EMBL/GenBank/DDBJ databases">
        <title>The complete genome of Solitalea canadensis DSM 3403.</title>
        <authorList>
            <consortium name="US DOE Joint Genome Institute (JGI-PGF)"/>
            <person name="Lucas S."/>
            <person name="Copeland A."/>
            <person name="Lapidus A."/>
            <person name="Glavina del Rio T."/>
            <person name="Dalin E."/>
            <person name="Tice H."/>
            <person name="Bruce D."/>
            <person name="Goodwin L."/>
            <person name="Pitluck S."/>
            <person name="Peters L."/>
            <person name="Ovchinnikova G."/>
            <person name="Lu M."/>
            <person name="Kyrpides N."/>
            <person name="Mavromatis K."/>
            <person name="Ivanova N."/>
            <person name="Brettin T."/>
            <person name="Detter J.C."/>
            <person name="Han C."/>
            <person name="Larimer F."/>
            <person name="Land M."/>
            <person name="Hauser L."/>
            <person name="Markowitz V."/>
            <person name="Cheng J.-F."/>
            <person name="Hugenholtz P."/>
            <person name="Woyke T."/>
            <person name="Wu D."/>
            <person name="Spring S."/>
            <person name="Schroeder M."/>
            <person name="Kopitz M."/>
            <person name="Brambilla E."/>
            <person name="Klenk H.-P."/>
            <person name="Eisen J.A."/>
        </authorList>
    </citation>
    <scope>NUCLEOTIDE SEQUENCE</scope>
    <source>
        <strain evidence="2">DSM 3403</strain>
    </source>
</reference>
<feature type="domain" description="SHOCT" evidence="1">
    <location>
        <begin position="55"/>
        <end position="81"/>
    </location>
</feature>
<gene>
    <name evidence="2" type="ordered locus">Solca_1132</name>
</gene>
<dbReference type="Proteomes" id="UP000007590">
    <property type="component" value="Chromosome"/>
</dbReference>
<dbReference type="STRING" id="929556.Solca_1132"/>
<dbReference type="KEGG" id="scn:Solca_1132"/>
<proteinExistence type="predicted"/>
<name>H8KTA0_SOLCM</name>
<dbReference type="Pfam" id="PF09851">
    <property type="entry name" value="SHOCT"/>
    <property type="match status" value="1"/>
</dbReference>
<dbReference type="AlphaFoldDB" id="H8KTA0"/>
<dbReference type="HOGENOM" id="CLU_093409_2_3_10"/>
<evidence type="ECO:0000259" key="1">
    <source>
        <dbReference type="Pfam" id="PF09851"/>
    </source>
</evidence>
<dbReference type="EMBL" id="CP003349">
    <property type="protein sequence ID" value="AFD06237.1"/>
    <property type="molecule type" value="Genomic_DNA"/>
</dbReference>